<keyword evidence="4" id="KW-1185">Reference proteome</keyword>
<dbReference type="Proteomes" id="UP000504636">
    <property type="component" value="Unplaced"/>
</dbReference>
<evidence type="ECO:0000256" key="2">
    <source>
        <dbReference type="ARBA" id="ARBA00023604"/>
    </source>
</evidence>
<dbReference type="PANTHER" id="PTHR34598">
    <property type="entry name" value="BLL6449 PROTEIN"/>
    <property type="match status" value="1"/>
</dbReference>
<evidence type="ECO:0000313" key="4">
    <source>
        <dbReference type="Proteomes" id="UP000504636"/>
    </source>
</evidence>
<keyword evidence="1" id="KW-0560">Oxidoreductase</keyword>
<dbReference type="GeneID" id="54465268"/>
<dbReference type="AlphaFoldDB" id="A0A6A6YLH1"/>
<dbReference type="EMBL" id="MU003701">
    <property type="protein sequence ID" value="KAF2809389.1"/>
    <property type="molecule type" value="Genomic_DNA"/>
</dbReference>
<proteinExistence type="inferred from homology"/>
<accession>A0A6A6YLH1</accession>
<organism evidence="3">
    <name type="scientific">Mytilinidion resinicola</name>
    <dbReference type="NCBI Taxonomy" id="574789"/>
    <lineage>
        <taxon>Eukaryota</taxon>
        <taxon>Fungi</taxon>
        <taxon>Dikarya</taxon>
        <taxon>Ascomycota</taxon>
        <taxon>Pezizomycotina</taxon>
        <taxon>Dothideomycetes</taxon>
        <taxon>Pleosporomycetidae</taxon>
        <taxon>Mytilinidiales</taxon>
        <taxon>Mytilinidiaceae</taxon>
        <taxon>Mytilinidion</taxon>
    </lineage>
</organism>
<name>A0A6A6YLH1_9PEZI</name>
<dbReference type="RefSeq" id="XP_033576353.1">
    <property type="nucleotide sequence ID" value="XM_033724375.1"/>
</dbReference>
<dbReference type="GO" id="GO:0016491">
    <property type="term" value="F:oxidoreductase activity"/>
    <property type="evidence" value="ECO:0007669"/>
    <property type="project" value="UniProtKB-KW"/>
</dbReference>
<dbReference type="NCBIfam" id="NF041278">
    <property type="entry name" value="CmcJ_NvfI_EfuI"/>
    <property type="match status" value="1"/>
</dbReference>
<sequence length="272" mass="31319">MTTTTQQMKLKYFQWDEKYRTEKPFQLYADIPAGVPDSIRGNVKFTDGETETIEDVRGQEEKYSLDNHGFAFCGFETDFCGWEEKTAVETEYYRQMEEILTTKVPGADLVHIFEHRLRRSDPPRAPGLTVSLSDPSRYLSPAGTVHKKLLRSRVQVINVWRPLYDVIQNWPLAVCDGSTVASSELVAVDQVRRHSRGDGLVLRYKPGYKWYYLSRMRLDEALLLKNFDSKPAGKAKFAPHTSFRPSNVPRNAPKRTSIEVRALVFSFDQDDK</sequence>
<reference evidence="5" key="2">
    <citation type="submission" date="2020-04" db="EMBL/GenBank/DDBJ databases">
        <authorList>
            <consortium name="NCBI Genome Project"/>
        </authorList>
    </citation>
    <scope>NUCLEOTIDE SEQUENCE</scope>
    <source>
        <strain evidence="5">CBS 304.34</strain>
    </source>
</reference>
<evidence type="ECO:0000313" key="3">
    <source>
        <dbReference type="EMBL" id="KAF2809389.1"/>
    </source>
</evidence>
<dbReference type="PANTHER" id="PTHR34598:SF3">
    <property type="entry name" value="OXIDOREDUCTASE AN1597"/>
    <property type="match status" value="1"/>
</dbReference>
<dbReference type="OrthoDB" id="412788at2759"/>
<dbReference type="InterPro" id="IPR044053">
    <property type="entry name" value="AsaB-like"/>
</dbReference>
<reference evidence="5" key="3">
    <citation type="submission" date="2025-04" db="UniProtKB">
        <authorList>
            <consortium name="RefSeq"/>
        </authorList>
    </citation>
    <scope>IDENTIFICATION</scope>
    <source>
        <strain evidence="5">CBS 304.34</strain>
    </source>
</reference>
<gene>
    <name evidence="3 5" type="ORF">BDZ99DRAFT_509002</name>
</gene>
<protein>
    <recommendedName>
        <fullName evidence="6">Methyltransferase</fullName>
    </recommendedName>
</protein>
<evidence type="ECO:0008006" key="6">
    <source>
        <dbReference type="Google" id="ProtNLM"/>
    </source>
</evidence>
<comment type="similarity">
    <text evidence="2">Belongs to the asaB hydroxylase/desaturase family.</text>
</comment>
<evidence type="ECO:0000313" key="5">
    <source>
        <dbReference type="RefSeq" id="XP_033576353.1"/>
    </source>
</evidence>
<evidence type="ECO:0000256" key="1">
    <source>
        <dbReference type="ARBA" id="ARBA00023002"/>
    </source>
</evidence>
<reference evidence="3 5" key="1">
    <citation type="journal article" date="2020" name="Stud. Mycol.">
        <title>101 Dothideomycetes genomes: a test case for predicting lifestyles and emergence of pathogens.</title>
        <authorList>
            <person name="Haridas S."/>
            <person name="Albert R."/>
            <person name="Binder M."/>
            <person name="Bloem J."/>
            <person name="Labutti K."/>
            <person name="Salamov A."/>
            <person name="Andreopoulos B."/>
            <person name="Baker S."/>
            <person name="Barry K."/>
            <person name="Bills G."/>
            <person name="Bluhm B."/>
            <person name="Cannon C."/>
            <person name="Castanera R."/>
            <person name="Culley D."/>
            <person name="Daum C."/>
            <person name="Ezra D."/>
            <person name="Gonzalez J."/>
            <person name="Henrissat B."/>
            <person name="Kuo A."/>
            <person name="Liang C."/>
            <person name="Lipzen A."/>
            <person name="Lutzoni F."/>
            <person name="Magnuson J."/>
            <person name="Mondo S."/>
            <person name="Nolan M."/>
            <person name="Ohm R."/>
            <person name="Pangilinan J."/>
            <person name="Park H.-J."/>
            <person name="Ramirez L."/>
            <person name="Alfaro M."/>
            <person name="Sun H."/>
            <person name="Tritt A."/>
            <person name="Yoshinaga Y."/>
            <person name="Zwiers L.-H."/>
            <person name="Turgeon B."/>
            <person name="Goodwin S."/>
            <person name="Spatafora J."/>
            <person name="Crous P."/>
            <person name="Grigoriev I."/>
        </authorList>
    </citation>
    <scope>NUCLEOTIDE SEQUENCE</scope>
    <source>
        <strain evidence="3 5">CBS 304.34</strain>
    </source>
</reference>